<evidence type="ECO:0000313" key="14">
    <source>
        <dbReference type="WBParaSite" id="SSTP_0000043300.1"/>
    </source>
</evidence>
<evidence type="ECO:0000256" key="12">
    <source>
        <dbReference type="RuleBase" id="RU010713"/>
    </source>
</evidence>
<feature type="transmembrane region" description="Helical" evidence="12">
    <location>
        <begin position="30"/>
        <end position="49"/>
    </location>
</feature>
<keyword evidence="13" id="KW-1185">Reference proteome</keyword>
<evidence type="ECO:0000256" key="7">
    <source>
        <dbReference type="ARBA" id="ARBA00022949"/>
    </source>
</evidence>
<comment type="subcellular location">
    <subcellularLocation>
        <location evidence="1">Cell junction</location>
        <location evidence="1">Gap junction</location>
    </subcellularLocation>
    <subcellularLocation>
        <location evidence="2 12">Cell membrane</location>
        <topology evidence="2 12">Multi-pass membrane protein</topology>
    </subcellularLocation>
</comment>
<dbReference type="PANTHER" id="PTHR11893">
    <property type="entry name" value="INNEXIN"/>
    <property type="match status" value="1"/>
</dbReference>
<organism evidence="14">
    <name type="scientific">Strongyloides stercoralis</name>
    <name type="common">Threadworm</name>
    <dbReference type="NCBI Taxonomy" id="6248"/>
    <lineage>
        <taxon>Eukaryota</taxon>
        <taxon>Metazoa</taxon>
        <taxon>Ecdysozoa</taxon>
        <taxon>Nematoda</taxon>
        <taxon>Chromadorea</taxon>
        <taxon>Rhabditida</taxon>
        <taxon>Tylenchina</taxon>
        <taxon>Panagrolaimomorpha</taxon>
        <taxon>Strongyloidoidea</taxon>
        <taxon>Strongyloididae</taxon>
        <taxon>Strongyloides</taxon>
    </lineage>
</organism>
<keyword evidence="11 12" id="KW-0407">Ion channel</keyword>
<keyword evidence="7" id="KW-0965">Cell junction</keyword>
<evidence type="ECO:0000256" key="6">
    <source>
        <dbReference type="ARBA" id="ARBA00022868"/>
    </source>
</evidence>
<feature type="transmembrane region" description="Helical" evidence="12">
    <location>
        <begin position="278"/>
        <end position="299"/>
    </location>
</feature>
<keyword evidence="10 12" id="KW-0472">Membrane</keyword>
<proteinExistence type="inferred from homology"/>
<evidence type="ECO:0000313" key="13">
    <source>
        <dbReference type="Proteomes" id="UP000035681"/>
    </source>
</evidence>
<accession>A0A0K0DT73</accession>
<keyword evidence="4" id="KW-1003">Cell membrane</keyword>
<reference evidence="14" key="1">
    <citation type="submission" date="2015-08" db="UniProtKB">
        <authorList>
            <consortium name="WormBaseParasite"/>
        </authorList>
    </citation>
    <scope>IDENTIFICATION</scope>
</reference>
<dbReference type="WBParaSite" id="TCONS_00009283.p1">
    <property type="protein sequence ID" value="TCONS_00009283.p1"/>
    <property type="gene ID" value="XLOC_007111"/>
</dbReference>
<sequence length="392" mass="46074">MLTVPFLEDIIKKWIKKKSFGDPVDRLNHFITASILGFFAIMVSAKQYIGQPIQCMVPKEFSSGWEKYAADYCFIQNTFYISFNETIPEEYEDRRKAEIGYYQWVPIFLSLQAVLFFIPNWIWKSLYSQSGIDLNTIITDGMALRGTGPNEREENSIKLKEYISDCLGINDIKRNFRIGCFKLEKNYGSYITTLYLFIKLLYVLNVIGQFLLLNNFLGDYYTMWGLKAIKYTLYGKEWQTSNVFPRVTLCDFDVRALADVHRFTVQCVLKINMFNEKVYLFIWFWFLFVGIVTIVNFIYCCNSFISLTHRHSSVKYLLQHLMNTKNPREFDKAVRHFTYEGLKPDGYLILRFLEGNAGAIITKDITHKLFQDYLITYMDDYMKDSSLDIVSS</sequence>
<keyword evidence="6" id="KW-0303">Gap junction</keyword>
<name>A0A0K0DT73_STRER</name>
<dbReference type="PANTHER" id="PTHR11893:SF20">
    <property type="entry name" value="INNEXIN-3"/>
    <property type="match status" value="1"/>
</dbReference>
<keyword evidence="8 12" id="KW-1133">Transmembrane helix</keyword>
<evidence type="ECO:0000256" key="5">
    <source>
        <dbReference type="ARBA" id="ARBA00022692"/>
    </source>
</evidence>
<comment type="similarity">
    <text evidence="12">Belongs to the pannexin family.</text>
</comment>
<evidence type="ECO:0000256" key="11">
    <source>
        <dbReference type="ARBA" id="ARBA00023303"/>
    </source>
</evidence>
<evidence type="ECO:0000256" key="3">
    <source>
        <dbReference type="ARBA" id="ARBA00022448"/>
    </source>
</evidence>
<evidence type="ECO:0000256" key="4">
    <source>
        <dbReference type="ARBA" id="ARBA00022475"/>
    </source>
</evidence>
<gene>
    <name evidence="12" type="primary">inx</name>
</gene>
<dbReference type="GO" id="GO:0034220">
    <property type="term" value="P:monoatomic ion transmembrane transport"/>
    <property type="evidence" value="ECO:0007669"/>
    <property type="project" value="UniProtKB-KW"/>
</dbReference>
<dbReference type="PRINTS" id="PR01262">
    <property type="entry name" value="INNEXIN"/>
</dbReference>
<evidence type="ECO:0000256" key="9">
    <source>
        <dbReference type="ARBA" id="ARBA00023065"/>
    </source>
</evidence>
<feature type="transmembrane region" description="Helical" evidence="12">
    <location>
        <begin position="194"/>
        <end position="217"/>
    </location>
</feature>
<keyword evidence="5 12" id="KW-0812">Transmembrane</keyword>
<dbReference type="InterPro" id="IPR000990">
    <property type="entry name" value="Innexin"/>
</dbReference>
<dbReference type="GO" id="GO:0005886">
    <property type="term" value="C:plasma membrane"/>
    <property type="evidence" value="ECO:0007669"/>
    <property type="project" value="UniProtKB-SubCell"/>
</dbReference>
<dbReference type="Proteomes" id="UP000035681">
    <property type="component" value="Unplaced"/>
</dbReference>
<protein>
    <recommendedName>
        <fullName evidence="12">Innexin</fullName>
    </recommendedName>
</protein>
<evidence type="ECO:0000256" key="8">
    <source>
        <dbReference type="ARBA" id="ARBA00022989"/>
    </source>
</evidence>
<keyword evidence="9 12" id="KW-0406">Ion transport</keyword>
<keyword evidence="3 12" id="KW-0813">Transport</keyword>
<dbReference type="Pfam" id="PF00876">
    <property type="entry name" value="Innexin"/>
    <property type="match status" value="1"/>
</dbReference>
<comment type="function">
    <text evidence="12">Structural component of the gap junctions.</text>
</comment>
<evidence type="ECO:0000256" key="1">
    <source>
        <dbReference type="ARBA" id="ARBA00004610"/>
    </source>
</evidence>
<dbReference type="GO" id="GO:0005921">
    <property type="term" value="C:gap junction"/>
    <property type="evidence" value="ECO:0007669"/>
    <property type="project" value="UniProtKB-SubCell"/>
</dbReference>
<dbReference type="GO" id="GO:0005243">
    <property type="term" value="F:gap junction channel activity"/>
    <property type="evidence" value="ECO:0007669"/>
    <property type="project" value="TreeGrafter"/>
</dbReference>
<evidence type="ECO:0000256" key="10">
    <source>
        <dbReference type="ARBA" id="ARBA00023136"/>
    </source>
</evidence>
<dbReference type="WBParaSite" id="SSTP_0000043300.1">
    <property type="protein sequence ID" value="SSTP_0000043300.1"/>
    <property type="gene ID" value="SSTP_0000043300"/>
</dbReference>
<feature type="transmembrane region" description="Helical" evidence="12">
    <location>
        <begin position="104"/>
        <end position="123"/>
    </location>
</feature>
<evidence type="ECO:0000256" key="2">
    <source>
        <dbReference type="ARBA" id="ARBA00004651"/>
    </source>
</evidence>
<dbReference type="AlphaFoldDB" id="A0A0K0DT73"/>
<dbReference type="PROSITE" id="PS51013">
    <property type="entry name" value="PANNEXIN"/>
    <property type="match status" value="1"/>
</dbReference>